<feature type="transmembrane region" description="Helical" evidence="4">
    <location>
        <begin position="349"/>
        <end position="370"/>
    </location>
</feature>
<proteinExistence type="inferred from homology"/>
<evidence type="ECO:0000256" key="1">
    <source>
        <dbReference type="ARBA" id="ARBA00004141"/>
    </source>
</evidence>
<protein>
    <recommendedName>
        <fullName evidence="5">Major facilitator superfamily (MFS) profile domain-containing protein</fullName>
    </recommendedName>
</protein>
<keyword evidence="4" id="KW-1133">Transmembrane helix</keyword>
<dbReference type="Pfam" id="PF07690">
    <property type="entry name" value="MFS_1"/>
    <property type="match status" value="1"/>
</dbReference>
<feature type="region of interest" description="Disordered" evidence="3">
    <location>
        <begin position="1"/>
        <end position="65"/>
    </location>
</feature>
<feature type="transmembrane region" description="Helical" evidence="4">
    <location>
        <begin position="96"/>
        <end position="119"/>
    </location>
</feature>
<comment type="subcellular location">
    <subcellularLocation>
        <location evidence="1">Membrane</location>
        <topology evidence="1">Multi-pass membrane protein</topology>
    </subcellularLocation>
</comment>
<comment type="similarity">
    <text evidence="2">Belongs to the major facilitator superfamily. Monocarboxylate porter (TC 2.A.1.13) family.</text>
</comment>
<dbReference type="GeneID" id="83215445"/>
<gene>
    <name evidence="6" type="ORF">O0I10_008038</name>
</gene>
<keyword evidence="7" id="KW-1185">Reference proteome</keyword>
<evidence type="ECO:0000259" key="5">
    <source>
        <dbReference type="PROSITE" id="PS50850"/>
    </source>
</evidence>
<feature type="transmembrane region" description="Helical" evidence="4">
    <location>
        <begin position="405"/>
        <end position="425"/>
    </location>
</feature>
<dbReference type="InterPro" id="IPR011701">
    <property type="entry name" value="MFS"/>
</dbReference>
<feature type="transmembrane region" description="Helical" evidence="4">
    <location>
        <begin position="222"/>
        <end position="244"/>
    </location>
</feature>
<feature type="compositionally biased region" description="Low complexity" evidence="3">
    <location>
        <begin position="19"/>
        <end position="37"/>
    </location>
</feature>
<dbReference type="RefSeq" id="XP_058341157.1">
    <property type="nucleotide sequence ID" value="XM_058488045.1"/>
</dbReference>
<dbReference type="Gene3D" id="1.20.1250.20">
    <property type="entry name" value="MFS general substrate transporter like domains"/>
    <property type="match status" value="2"/>
</dbReference>
<dbReference type="EMBL" id="JARTCD010000041">
    <property type="protein sequence ID" value="KAJ8656244.1"/>
    <property type="molecule type" value="Genomic_DNA"/>
</dbReference>
<dbReference type="GO" id="GO:0022857">
    <property type="term" value="F:transmembrane transporter activity"/>
    <property type="evidence" value="ECO:0007669"/>
    <property type="project" value="InterPro"/>
</dbReference>
<evidence type="ECO:0000313" key="6">
    <source>
        <dbReference type="EMBL" id="KAJ8656244.1"/>
    </source>
</evidence>
<evidence type="ECO:0000256" key="3">
    <source>
        <dbReference type="SAM" id="MobiDB-lite"/>
    </source>
</evidence>
<dbReference type="InterPro" id="IPR036259">
    <property type="entry name" value="MFS_trans_sf"/>
</dbReference>
<feature type="transmembrane region" description="Helical" evidence="4">
    <location>
        <begin position="472"/>
        <end position="495"/>
    </location>
</feature>
<evidence type="ECO:0000256" key="4">
    <source>
        <dbReference type="SAM" id="Phobius"/>
    </source>
</evidence>
<dbReference type="PANTHER" id="PTHR11360:SF284">
    <property type="entry name" value="EG:103B4.3 PROTEIN-RELATED"/>
    <property type="match status" value="1"/>
</dbReference>
<reference evidence="6 7" key="1">
    <citation type="submission" date="2023-03" db="EMBL/GenBank/DDBJ databases">
        <title>Genome sequence of Lichtheimia ornata CBS 291.66.</title>
        <authorList>
            <person name="Mohabir J.T."/>
            <person name="Shea T.P."/>
            <person name="Kurbessoian T."/>
            <person name="Berby B."/>
            <person name="Fontaine J."/>
            <person name="Livny J."/>
            <person name="Gnirke A."/>
            <person name="Stajich J.E."/>
            <person name="Cuomo C.A."/>
        </authorList>
    </citation>
    <scope>NUCLEOTIDE SEQUENCE [LARGE SCALE GENOMIC DNA]</scope>
    <source>
        <strain evidence="6">CBS 291.66</strain>
    </source>
</reference>
<feature type="transmembrane region" description="Helical" evidence="4">
    <location>
        <begin position="377"/>
        <end position="399"/>
    </location>
</feature>
<feature type="transmembrane region" description="Helical" evidence="4">
    <location>
        <begin position="256"/>
        <end position="275"/>
    </location>
</feature>
<feature type="transmembrane region" description="Helical" evidence="4">
    <location>
        <begin position="188"/>
        <end position="210"/>
    </location>
</feature>
<feature type="transmembrane region" description="Helical" evidence="4">
    <location>
        <begin position="134"/>
        <end position="153"/>
    </location>
</feature>
<dbReference type="PANTHER" id="PTHR11360">
    <property type="entry name" value="MONOCARBOXYLATE TRANSPORTER"/>
    <property type="match status" value="1"/>
</dbReference>
<feature type="domain" description="Major facilitator superfamily (MFS) profile" evidence="5">
    <location>
        <begin position="304"/>
        <end position="503"/>
    </location>
</feature>
<feature type="compositionally biased region" description="Basic and acidic residues" evidence="3">
    <location>
        <begin position="51"/>
        <end position="65"/>
    </location>
</feature>
<feature type="transmembrane region" description="Helical" evidence="4">
    <location>
        <begin position="445"/>
        <end position="466"/>
    </location>
</feature>
<organism evidence="6 7">
    <name type="scientific">Lichtheimia ornata</name>
    <dbReference type="NCBI Taxonomy" id="688661"/>
    <lineage>
        <taxon>Eukaryota</taxon>
        <taxon>Fungi</taxon>
        <taxon>Fungi incertae sedis</taxon>
        <taxon>Mucoromycota</taxon>
        <taxon>Mucoromycotina</taxon>
        <taxon>Mucoromycetes</taxon>
        <taxon>Mucorales</taxon>
        <taxon>Lichtheimiaceae</taxon>
        <taxon>Lichtheimia</taxon>
    </lineage>
</organism>
<evidence type="ECO:0000313" key="7">
    <source>
        <dbReference type="Proteomes" id="UP001234581"/>
    </source>
</evidence>
<dbReference type="AlphaFoldDB" id="A0AAD7UZ14"/>
<dbReference type="Proteomes" id="UP001234581">
    <property type="component" value="Unassembled WGS sequence"/>
</dbReference>
<feature type="compositionally biased region" description="Polar residues" evidence="3">
    <location>
        <begin position="1"/>
        <end position="18"/>
    </location>
</feature>
<evidence type="ECO:0000256" key="2">
    <source>
        <dbReference type="ARBA" id="ARBA00006727"/>
    </source>
</evidence>
<comment type="caution">
    <text evidence="6">The sequence shown here is derived from an EMBL/GenBank/DDBJ whole genome shotgun (WGS) entry which is preliminary data.</text>
</comment>
<accession>A0AAD7UZ14</accession>
<feature type="transmembrane region" description="Helical" evidence="4">
    <location>
        <begin position="317"/>
        <end position="337"/>
    </location>
</feature>
<keyword evidence="4" id="KW-0472">Membrane</keyword>
<name>A0AAD7UZ14_9FUNG</name>
<dbReference type="InterPro" id="IPR020846">
    <property type="entry name" value="MFS_dom"/>
</dbReference>
<keyword evidence="4" id="KW-0812">Transmembrane</keyword>
<dbReference type="SUPFAM" id="SSF103473">
    <property type="entry name" value="MFS general substrate transporter"/>
    <property type="match status" value="1"/>
</dbReference>
<dbReference type="PROSITE" id="PS50850">
    <property type="entry name" value="MFS"/>
    <property type="match status" value="1"/>
</dbReference>
<dbReference type="InterPro" id="IPR050327">
    <property type="entry name" value="Proton-linked_MCT"/>
</dbReference>
<dbReference type="GO" id="GO:0016020">
    <property type="term" value="C:membrane"/>
    <property type="evidence" value="ECO:0007669"/>
    <property type="project" value="UniProtKB-SubCell"/>
</dbReference>
<feature type="transmembrane region" description="Helical" evidence="4">
    <location>
        <begin position="165"/>
        <end position="182"/>
    </location>
</feature>
<sequence length="503" mass="54998">MIDSPNQTLSDNTTSHQPTVSQSSDTSSDTISNSSTDSSDHKINHKHDHKHSVQENVVEHRPEETSLKAGCNDNIITQPDDDMPAYYTEGLKNPGWLTVLATFMLNFYTLGIVCSWNVFQVLYLEVYAEQTDEARVALVGTSMSALMYALGLVGTPIIQRLHYRGTIFLGAVICCPLGQVLASFATEIWQIALFQCCMFGVGTGLCYTASSTLPSQWFVRNRALASCIASMGGCIGPMVFSPITQALITSLGYRNALRVLAAIGFTISCLGVILIRPRYPPPSSSSLSSSSLKSEKQQSKWWQRFLSLDRAMFTWKYNFYLLHSFLVSFSYATPFILSQTYATELGANPAFASTFVSVLEASNGLSRIIFGWLGDHCLGRINVVFLTTLISGIFTSVIWQNASSIHIYMLYTILFGLTGGVFSGFQPVVIAEIVGVKGIQEGVGVAYFISLFGYLAGTPIAGALHIHYGWTAAIQFTGAMNMASAMAVLGTRFLFNKRLLAKV</sequence>